<dbReference type="STRING" id="1838285.SCAL_000532"/>
<accession>A0A1F2PDY1</accession>
<dbReference type="EMBL" id="LYOS01000001">
    <property type="protein sequence ID" value="OFV68856.1"/>
    <property type="molecule type" value="Genomic_DNA"/>
</dbReference>
<reference evidence="1" key="1">
    <citation type="submission" date="2016-05" db="EMBL/GenBank/DDBJ databases">
        <title>Microbial consortia oxidize butane by reversing methanogenesis.</title>
        <authorList>
            <person name="Laso-Perez R."/>
            <person name="Richter M."/>
            <person name="Wegener G."/>
            <person name="Musat F."/>
        </authorList>
    </citation>
    <scope>NUCLEOTIDE SEQUENCE [LARGE SCALE GENOMIC DNA]</scope>
    <source>
        <strain evidence="1">BOX2</strain>
    </source>
</reference>
<dbReference type="Proteomes" id="UP000186940">
    <property type="component" value="Unassembled WGS sequence"/>
</dbReference>
<organism evidence="1 2">
    <name type="scientific">Candidatus Syntropharchaeum caldarium</name>
    <dbReference type="NCBI Taxonomy" id="1838285"/>
    <lineage>
        <taxon>Archaea</taxon>
        <taxon>Methanobacteriati</taxon>
        <taxon>Methanobacteriota</taxon>
        <taxon>Stenosarchaea group</taxon>
        <taxon>Methanomicrobia</taxon>
        <taxon>Methanosarcinales</taxon>
        <taxon>ANME-2 cluster</taxon>
        <taxon>Candidatus Syntropharchaeum</taxon>
    </lineage>
</organism>
<dbReference type="PANTHER" id="PTHR37507">
    <property type="entry name" value="SPORULATION PROTEIN YDCC"/>
    <property type="match status" value="1"/>
</dbReference>
<sequence>MTKRGLIIVLLLSIVILLSGCITSSPPEEEGGESSETAATAIDLPSQYHYAIEFSSDEGNGIDQMEVWVEDDKERVDIRSADGITTILTLSDSMCLYDASSDSAMKFSIEEGKGANPGATYARWFGSYYYGNGVTDDEIVAAIQHACGFDESCSVKKVGYETIAGHRCVVIETTYTEGAETGINSVKMWFASGYGYLMKLETRDASGAVTTMEFTEIEIGEDIPDDVFSIPACENADDVSAGLEDGMESFEYPG</sequence>
<dbReference type="PROSITE" id="PS51257">
    <property type="entry name" value="PROKAR_LIPOPROTEIN"/>
    <property type="match status" value="1"/>
</dbReference>
<proteinExistence type="predicted"/>
<dbReference type="InterPro" id="IPR029046">
    <property type="entry name" value="LolA/LolB/LppX"/>
</dbReference>
<evidence type="ECO:0000313" key="1">
    <source>
        <dbReference type="EMBL" id="OFV68856.1"/>
    </source>
</evidence>
<name>A0A1F2PDY1_9EURY</name>
<gene>
    <name evidence="1" type="ORF">SCAL_000532</name>
</gene>
<dbReference type="AlphaFoldDB" id="A0A1F2PDY1"/>
<comment type="caution">
    <text evidence="1">The sequence shown here is derived from an EMBL/GenBank/DDBJ whole genome shotgun (WGS) entry which is preliminary data.</text>
</comment>
<dbReference type="SUPFAM" id="SSF89392">
    <property type="entry name" value="Prokaryotic lipoproteins and lipoprotein localization factors"/>
    <property type="match status" value="1"/>
</dbReference>
<dbReference type="InterPro" id="IPR052944">
    <property type="entry name" value="Sporulation_related"/>
</dbReference>
<keyword evidence="2" id="KW-1185">Reference proteome</keyword>
<dbReference type="Gene3D" id="2.50.20.10">
    <property type="entry name" value="Lipoprotein localisation LolA/LolB/LppX"/>
    <property type="match status" value="1"/>
</dbReference>
<evidence type="ECO:0000313" key="2">
    <source>
        <dbReference type="Proteomes" id="UP000186940"/>
    </source>
</evidence>
<protein>
    <submittedName>
        <fullName evidence="1">Exported protein</fullName>
    </submittedName>
</protein>
<dbReference type="PANTHER" id="PTHR37507:SF2">
    <property type="entry name" value="SPORULATION PROTEIN YDCC"/>
    <property type="match status" value="1"/>
</dbReference>